<name>A0A7C0ZBM7_UNCW3</name>
<protein>
    <submittedName>
        <fullName evidence="2">Uncharacterized protein</fullName>
    </submittedName>
</protein>
<dbReference type="Pfam" id="PF11751">
    <property type="entry name" value="PorP_SprF"/>
    <property type="match status" value="1"/>
</dbReference>
<feature type="repeat" description="TPR" evidence="1">
    <location>
        <begin position="354"/>
        <end position="387"/>
    </location>
</feature>
<proteinExistence type="predicted"/>
<reference evidence="2" key="1">
    <citation type="journal article" date="2020" name="mSystems">
        <title>Genome- and Community-Level Interaction Insights into Carbon Utilization and Element Cycling Functions of Hydrothermarchaeota in Hydrothermal Sediment.</title>
        <authorList>
            <person name="Zhou Z."/>
            <person name="Liu Y."/>
            <person name="Xu W."/>
            <person name="Pan J."/>
            <person name="Luo Z.H."/>
            <person name="Li M."/>
        </authorList>
    </citation>
    <scope>NUCLEOTIDE SEQUENCE [LARGE SCALE GENOMIC DNA]</scope>
    <source>
        <strain evidence="2">HyVt-102</strain>
    </source>
</reference>
<gene>
    <name evidence="2" type="ORF">ENF18_00995</name>
</gene>
<keyword evidence="1" id="KW-0802">TPR repeat</keyword>
<evidence type="ECO:0000313" key="2">
    <source>
        <dbReference type="EMBL" id="HDI82351.1"/>
    </source>
</evidence>
<evidence type="ECO:0000256" key="1">
    <source>
        <dbReference type="PROSITE-ProRule" id="PRU00339"/>
    </source>
</evidence>
<organism evidence="2">
    <name type="scientific">candidate division WOR-3 bacterium</name>
    <dbReference type="NCBI Taxonomy" id="2052148"/>
    <lineage>
        <taxon>Bacteria</taxon>
        <taxon>Bacteria division WOR-3</taxon>
    </lineage>
</organism>
<dbReference type="EMBL" id="DQWE01000045">
    <property type="protein sequence ID" value="HDI82351.1"/>
    <property type="molecule type" value="Genomic_DNA"/>
</dbReference>
<accession>A0A7C0ZBM7</accession>
<comment type="caution">
    <text evidence="2">The sequence shown here is derived from an EMBL/GenBank/DDBJ whole genome shotgun (WGS) entry which is preliminary data.</text>
</comment>
<dbReference type="InterPro" id="IPR019861">
    <property type="entry name" value="PorP/SprF_Bacteroidetes"/>
</dbReference>
<sequence>MISLILLFSQTSPGLSFLNMKIDGKVIALGGASTGIISPEGVYFNPAIAGEFKGFNFSSAYSYYFLGSHLISISSIIPLNVEKGVGFGLRGFYTGGIENRPEDDPWNLSYYSSYFLIGHIDYGMRLNNLFLGAGLNIGNFKIEHSGGTGVFLNAGVKYTDEMFNAGLSITNLGTRILRTSLPITVQAGGGLNLFDKKLHPVVDIRYTLKAGLSANAGIEFSPVEIFSLRAGYNPDITSSGLFKGITMGFGLNLKTLSINYAAIPGSNLGVSHFFTISYSPGREEKPKKIAVQETFSKERMMSDKLVEQGISYFKEKKYKEAMNYFDLSLIWNPNNRNAKQWLDKVTNILNTQEVEKYISLGKNKMASGDYLNAVYYFGKALSIDSTNQTAIKLKRKAEEKIRRGVKSISTREMELALKYYRMG</sequence>
<feature type="non-terminal residue" evidence="2">
    <location>
        <position position="423"/>
    </location>
</feature>
<dbReference type="InterPro" id="IPR011990">
    <property type="entry name" value="TPR-like_helical_dom_sf"/>
</dbReference>
<dbReference type="SMART" id="SM00028">
    <property type="entry name" value="TPR"/>
    <property type="match status" value="2"/>
</dbReference>
<dbReference type="Proteomes" id="UP000885847">
    <property type="component" value="Unassembled WGS sequence"/>
</dbReference>
<feature type="repeat" description="TPR" evidence="1">
    <location>
        <begin position="302"/>
        <end position="335"/>
    </location>
</feature>
<dbReference type="PROSITE" id="PS50005">
    <property type="entry name" value="TPR"/>
    <property type="match status" value="2"/>
</dbReference>
<dbReference type="Gene3D" id="1.25.40.10">
    <property type="entry name" value="Tetratricopeptide repeat domain"/>
    <property type="match status" value="1"/>
</dbReference>
<dbReference type="SUPFAM" id="SSF48452">
    <property type="entry name" value="TPR-like"/>
    <property type="match status" value="1"/>
</dbReference>
<dbReference type="AlphaFoldDB" id="A0A7C0ZBM7"/>
<dbReference type="InterPro" id="IPR019734">
    <property type="entry name" value="TPR_rpt"/>
</dbReference>